<dbReference type="InterPro" id="IPR000330">
    <property type="entry name" value="SNF2_N"/>
</dbReference>
<evidence type="ECO:0000259" key="5">
    <source>
        <dbReference type="PROSITE" id="PS51192"/>
    </source>
</evidence>
<dbReference type="GO" id="GO:0005634">
    <property type="term" value="C:nucleus"/>
    <property type="evidence" value="ECO:0007669"/>
    <property type="project" value="TreeGrafter"/>
</dbReference>
<evidence type="ECO:0000256" key="3">
    <source>
        <dbReference type="ARBA" id="ARBA00022840"/>
    </source>
</evidence>
<evidence type="ECO:0000256" key="1">
    <source>
        <dbReference type="ARBA" id="ARBA00022741"/>
    </source>
</evidence>
<dbReference type="PANTHER" id="PTHR45629">
    <property type="entry name" value="SNF2/RAD54 FAMILY MEMBER"/>
    <property type="match status" value="1"/>
</dbReference>
<dbReference type="Pfam" id="PF00271">
    <property type="entry name" value="Helicase_C"/>
    <property type="match status" value="1"/>
</dbReference>
<dbReference type="EMBL" id="KV441418">
    <property type="protein sequence ID" value="OAF54597.1"/>
    <property type="molecule type" value="Genomic_DNA"/>
</dbReference>
<feature type="domain" description="Helicase C-terminal" evidence="6">
    <location>
        <begin position="665"/>
        <end position="830"/>
    </location>
</feature>
<dbReference type="Gene3D" id="3.40.50.300">
    <property type="entry name" value="P-loop containing nucleotide triphosphate hydrolases"/>
    <property type="match status" value="1"/>
</dbReference>
<dbReference type="GO" id="GO:0000724">
    <property type="term" value="P:double-strand break repair via homologous recombination"/>
    <property type="evidence" value="ECO:0007669"/>
    <property type="project" value="TreeGrafter"/>
</dbReference>
<dbReference type="CDD" id="cd18004">
    <property type="entry name" value="DEXHc_RAD54"/>
    <property type="match status" value="1"/>
</dbReference>
<accession>A0A176ZXR3</accession>
<dbReference type="InterPro" id="IPR050496">
    <property type="entry name" value="SNF2_RAD54_helicase_repair"/>
</dbReference>
<dbReference type="PROSITE" id="PS51194">
    <property type="entry name" value="HELICASE_CTER"/>
    <property type="match status" value="1"/>
</dbReference>
<dbReference type="GO" id="GO:0007131">
    <property type="term" value="P:reciprocal meiotic recombination"/>
    <property type="evidence" value="ECO:0007669"/>
    <property type="project" value="TreeGrafter"/>
</dbReference>
<dbReference type="Gene3D" id="1.20.120.850">
    <property type="entry name" value="SWI2/SNF2 ATPases, N-terminal domain"/>
    <property type="match status" value="1"/>
</dbReference>
<reference evidence="7" key="1">
    <citation type="submission" date="2016-03" db="EMBL/GenBank/DDBJ databases">
        <title>Updated assembly of Pseudogymnoascus destructans, the fungus causing white-nose syndrome of bats.</title>
        <authorList>
            <person name="Palmer J.M."/>
            <person name="Drees K.P."/>
            <person name="Foster J.T."/>
            <person name="Lindner D.L."/>
        </authorList>
    </citation>
    <scope>NUCLEOTIDE SEQUENCE [LARGE SCALE GENOMIC DNA]</scope>
    <source>
        <strain evidence="7">20631-21</strain>
    </source>
</reference>
<keyword evidence="2" id="KW-0378">Hydrolase</keyword>
<dbReference type="InterPro" id="IPR014001">
    <property type="entry name" value="Helicase_ATP-bd"/>
</dbReference>
<dbReference type="GO" id="GO:0016787">
    <property type="term" value="F:hydrolase activity"/>
    <property type="evidence" value="ECO:0007669"/>
    <property type="project" value="UniProtKB-KW"/>
</dbReference>
<feature type="region of interest" description="Disordered" evidence="4">
    <location>
        <begin position="202"/>
        <end position="249"/>
    </location>
</feature>
<evidence type="ECO:0000256" key="4">
    <source>
        <dbReference type="SAM" id="MobiDB-lite"/>
    </source>
</evidence>
<feature type="compositionally biased region" description="Basic and acidic residues" evidence="4">
    <location>
        <begin position="224"/>
        <end position="241"/>
    </location>
</feature>
<evidence type="ECO:0000256" key="2">
    <source>
        <dbReference type="ARBA" id="ARBA00022801"/>
    </source>
</evidence>
<dbReference type="InterPro" id="IPR027417">
    <property type="entry name" value="P-loop_NTPase"/>
</dbReference>
<organism evidence="7">
    <name type="scientific">Pseudogymnoascus destructans</name>
    <dbReference type="NCBI Taxonomy" id="655981"/>
    <lineage>
        <taxon>Eukaryota</taxon>
        <taxon>Fungi</taxon>
        <taxon>Dikarya</taxon>
        <taxon>Ascomycota</taxon>
        <taxon>Pezizomycotina</taxon>
        <taxon>Leotiomycetes</taxon>
        <taxon>Thelebolales</taxon>
        <taxon>Thelebolaceae</taxon>
        <taxon>Pseudogymnoascus</taxon>
    </lineage>
</organism>
<protein>
    <submittedName>
        <fullName evidence="7">Helicase</fullName>
    </submittedName>
</protein>
<feature type="region of interest" description="Disordered" evidence="4">
    <location>
        <begin position="18"/>
        <end position="63"/>
    </location>
</feature>
<dbReference type="Pfam" id="PF00176">
    <property type="entry name" value="SNF2-rel_dom"/>
    <property type="match status" value="1"/>
</dbReference>
<keyword evidence="7" id="KW-0347">Helicase</keyword>
<keyword evidence="3" id="KW-0067">ATP-binding</keyword>
<gene>
    <name evidence="7" type="primary">RDH54</name>
    <name evidence="7" type="ORF">VC83_09053</name>
</gene>
<keyword evidence="1" id="KW-0547">Nucleotide-binding</keyword>
<name>A0A176ZXR3_9PEZI</name>
<feature type="compositionally biased region" description="Basic and acidic residues" evidence="4">
    <location>
        <begin position="31"/>
        <end position="49"/>
    </location>
</feature>
<dbReference type="eggNOG" id="KOG0390">
    <property type="taxonomic scope" value="Eukaryota"/>
</dbReference>
<dbReference type="SMART" id="SM00487">
    <property type="entry name" value="DEXDc"/>
    <property type="match status" value="1"/>
</dbReference>
<feature type="domain" description="Helicase ATP-binding" evidence="5">
    <location>
        <begin position="337"/>
        <end position="505"/>
    </location>
</feature>
<evidence type="ECO:0000259" key="6">
    <source>
        <dbReference type="PROSITE" id="PS51194"/>
    </source>
</evidence>
<dbReference type="GO" id="GO:0015616">
    <property type="term" value="F:DNA translocase activity"/>
    <property type="evidence" value="ECO:0007669"/>
    <property type="project" value="TreeGrafter"/>
</dbReference>
<feature type="region of interest" description="Disordered" evidence="4">
    <location>
        <begin position="274"/>
        <end position="298"/>
    </location>
</feature>
<dbReference type="RefSeq" id="XP_024319901.1">
    <property type="nucleotide sequence ID" value="XM_024472591.1"/>
</dbReference>
<dbReference type="InterPro" id="IPR001650">
    <property type="entry name" value="Helicase_C-like"/>
</dbReference>
<dbReference type="Gene3D" id="3.40.50.10810">
    <property type="entry name" value="Tandem AAA-ATPase domain"/>
    <property type="match status" value="1"/>
</dbReference>
<sequence length="1004" mass="110153">MDIYHWRRQIPRNRFYDMWNKPFKPPSMRPRPVEAKKPRSRDDGVERVEATPSPPGSPVGGKKGIKVWEHPAAGAGRPLSQASAAVNVPRKPLVVKQGYGGGGKKGGFDEDAPKGYYNVMWRKYSTKKHKTWDGDGVLLVWNGKARLVDLEARQLAETRCYETFLPESTLNIGGREVEIVSLIPREDYYAGKPFTNTAQVSARPTTVEGPTPKQVPSFQPLKRKSGDIEGSSRNKAIKVEDGDSPGAAPAKNFYGQSSLKQEFKSPVVASTVVPQGKKGVPTPRHDPRAPGALVMKRPKDCPKGKQIVDVVVDPLLAKKLRPHQREGVKFLYECVMGLRDYGGEGALLADEMGLGKTLQSIALIWTLLKQNPYGGGGVIKKVLVVCPVTLIDNWKKEFRSWLGSINIGVMVADGKMKITDFTHGASYSVLIVGYERMRGIAEELGQGAGVDLVIVDEGHRLKKETNKAAQAIKGLSTLKKIILSGTPLQNDLTEFFVMVDFLNPDLFKSASSFKKNFETPILRSRQPNASERERELGEARQAELSEMTQQFILRRTAEVQAHFLPQKTEFVVFCKPTTAQAQIYEEILESPAFMGARNGYKAAQAQALGLINILRKVCNSPQLLLPSSKKSAAKRVGEDAEDAVEGISEERLKAPLLATSTKMRVLDGLLKAIAEDPHNTKEKVVIVSNFTATLDLLQKHLAQLSLPLLRLDGDTPTNRRQDIVNEFNKTSARKNFALLLSAKAGGVGLNLVGASRLILFDVDWNPATDLQAMARVHRPGQEKPTFIYRLLMAGGMDEKIYQRQLTKKGLADSIVDNKKNGAVFSADELRDLFTLDTTSDCKTHDLLGCNCGGRAADPVVDEPTEAPVEDPSPAPAPAPASDASASDSDDDLPLNPCDSRRRRQPRPTLIPASQYDWQAEAAREAASAAERRRLHAAGNMASLLEYEHIDTAALREPLDVFGVKREGVEEVEGRVGDEVLCGVLGEGGRGVSFVFVKRSGEKDE</sequence>
<dbReference type="Proteomes" id="UP000077154">
    <property type="component" value="Unassembled WGS sequence"/>
</dbReference>
<dbReference type="OrthoDB" id="413460at2759"/>
<dbReference type="VEuPathDB" id="FungiDB:GMDG_04465"/>
<dbReference type="PROSITE" id="PS51192">
    <property type="entry name" value="HELICASE_ATP_BIND_1"/>
    <property type="match status" value="1"/>
</dbReference>
<dbReference type="CDD" id="cd18793">
    <property type="entry name" value="SF2_C_SNF"/>
    <property type="match status" value="1"/>
</dbReference>
<dbReference type="PANTHER" id="PTHR45629:SF7">
    <property type="entry name" value="DNA EXCISION REPAIR PROTEIN ERCC-6-RELATED"/>
    <property type="match status" value="1"/>
</dbReference>
<dbReference type="SUPFAM" id="SSF52540">
    <property type="entry name" value="P-loop containing nucleoside triphosphate hydrolases"/>
    <property type="match status" value="2"/>
</dbReference>
<dbReference type="AlphaFoldDB" id="A0A176ZXR3"/>
<dbReference type="InterPro" id="IPR049730">
    <property type="entry name" value="SNF2/RAD54-like_C"/>
</dbReference>
<proteinExistence type="predicted"/>
<dbReference type="GeneID" id="36292090"/>
<dbReference type="SMART" id="SM00490">
    <property type="entry name" value="HELICc"/>
    <property type="match status" value="1"/>
</dbReference>
<feature type="compositionally biased region" description="Acidic residues" evidence="4">
    <location>
        <begin position="859"/>
        <end position="868"/>
    </location>
</feature>
<dbReference type="FunFam" id="3.40.50.10810:FF:000020">
    <property type="entry name" value="DNA repair and recombination protein RAD54B"/>
    <property type="match status" value="1"/>
</dbReference>
<dbReference type="GO" id="GO:0004386">
    <property type="term" value="F:helicase activity"/>
    <property type="evidence" value="ECO:0007669"/>
    <property type="project" value="UniProtKB-KW"/>
</dbReference>
<feature type="region of interest" description="Disordered" evidence="4">
    <location>
        <begin position="858"/>
        <end position="915"/>
    </location>
</feature>
<evidence type="ECO:0000313" key="7">
    <source>
        <dbReference type="EMBL" id="OAF54597.1"/>
    </source>
</evidence>
<dbReference type="GO" id="GO:0005524">
    <property type="term" value="F:ATP binding"/>
    <property type="evidence" value="ECO:0007669"/>
    <property type="project" value="InterPro"/>
</dbReference>
<dbReference type="InterPro" id="IPR038718">
    <property type="entry name" value="SNF2-like_sf"/>
</dbReference>